<protein>
    <submittedName>
        <fullName evidence="4">AAA family ATPase</fullName>
    </submittedName>
</protein>
<dbReference type="AlphaFoldDB" id="A0A842HFD9"/>
<dbReference type="SUPFAM" id="SSF75138">
    <property type="entry name" value="HprK N-terminal domain-like"/>
    <property type="match status" value="1"/>
</dbReference>
<comment type="caution">
    <text evidence="4">The sequence shown here is derived from an EMBL/GenBank/DDBJ whole genome shotgun (WGS) entry which is preliminary data.</text>
</comment>
<name>A0A842HFD9_9BACT</name>
<dbReference type="PANTHER" id="PTHR43356:SF2">
    <property type="entry name" value="PHOSPHATE ACETYLTRANSFERASE"/>
    <property type="match status" value="1"/>
</dbReference>
<dbReference type="CDD" id="cd03109">
    <property type="entry name" value="DTBS"/>
    <property type="match status" value="1"/>
</dbReference>
<keyword evidence="5" id="KW-1185">Reference proteome</keyword>
<evidence type="ECO:0000313" key="4">
    <source>
        <dbReference type="EMBL" id="MBC2594758.1"/>
    </source>
</evidence>
<dbReference type="InterPro" id="IPR027417">
    <property type="entry name" value="P-loop_NTPase"/>
</dbReference>
<dbReference type="Gene3D" id="3.40.50.300">
    <property type="entry name" value="P-loop containing nucleotide triphosphate hydrolases"/>
    <property type="match status" value="1"/>
</dbReference>
<evidence type="ECO:0000313" key="5">
    <source>
        <dbReference type="Proteomes" id="UP000546464"/>
    </source>
</evidence>
<dbReference type="SUPFAM" id="SSF52540">
    <property type="entry name" value="P-loop containing nucleoside triphosphate hydrolases"/>
    <property type="match status" value="1"/>
</dbReference>
<dbReference type="PANTHER" id="PTHR43356">
    <property type="entry name" value="PHOSPHATE ACETYLTRANSFERASE"/>
    <property type="match status" value="1"/>
</dbReference>
<dbReference type="Pfam" id="PF07085">
    <property type="entry name" value="DRTGG"/>
    <property type="match status" value="1"/>
</dbReference>
<dbReference type="EMBL" id="JACHVB010000034">
    <property type="protein sequence ID" value="MBC2594758.1"/>
    <property type="molecule type" value="Genomic_DNA"/>
</dbReference>
<sequence length="398" mass="43338">MAKAKSKITHSPFVEPEETDLLERPRNTTTKRIFVAATRQNDGKTTTCLGLFAALRQFSDRVGFIKPVGQRFIEVEGQKVDEDSVLLESIFHVGLPLMAMSPVAIDGTFTRRYLKDPDDSLKVIVDKMSRAFDRTAYEKDYVIIEGSGHAGVGAVFDMSNAQVAKLMGAKAIIVAQGGIGRPVDEVAINKALFDKYGVEVIGAILNKVMPDKIDLVREYAGAGLARLGVPLLGVLPLQKRLAAPNLSQIVDEIGGRWLNGREQAANERILRVVIGAMTAKGVIDYLQPGVLIITPGDRDDIIFSAIASAGLSGKKVVSGIVLTRNILPHPKLMEMLARTNIPTVICSEESYTVASRINNMTVKTQPQDHDKIPIINNLVMDNVDMKKIIEAFKPGVPS</sequence>
<dbReference type="Gene3D" id="3.40.1390.20">
    <property type="entry name" value="HprK N-terminal domain-like"/>
    <property type="match status" value="1"/>
</dbReference>
<dbReference type="RefSeq" id="WP_185675726.1">
    <property type="nucleotide sequence ID" value="NZ_JACHVB010000034.1"/>
</dbReference>
<dbReference type="InterPro" id="IPR050500">
    <property type="entry name" value="Phos_Acetyltrans/Butyryltrans"/>
</dbReference>
<evidence type="ECO:0000256" key="1">
    <source>
        <dbReference type="ARBA" id="ARBA00011643"/>
    </source>
</evidence>
<reference evidence="4 5" key="1">
    <citation type="submission" date="2020-07" db="EMBL/GenBank/DDBJ databases">
        <authorList>
            <person name="Feng X."/>
        </authorList>
    </citation>
    <scope>NUCLEOTIDE SEQUENCE [LARGE SCALE GENOMIC DNA]</scope>
    <source>
        <strain evidence="4 5">JCM31066</strain>
    </source>
</reference>
<feature type="domain" description="DRTGG" evidence="3">
    <location>
        <begin position="248"/>
        <end position="360"/>
    </location>
</feature>
<organism evidence="4 5">
    <name type="scientific">Ruficoccus amylovorans</name>
    <dbReference type="NCBI Taxonomy" id="1804625"/>
    <lineage>
        <taxon>Bacteria</taxon>
        <taxon>Pseudomonadati</taxon>
        <taxon>Verrucomicrobiota</taxon>
        <taxon>Opitutia</taxon>
        <taxon>Puniceicoccales</taxon>
        <taxon>Cerasicoccaceae</taxon>
        <taxon>Ruficoccus</taxon>
    </lineage>
</organism>
<accession>A0A842HFD9</accession>
<dbReference type="InterPro" id="IPR010766">
    <property type="entry name" value="DRTGG"/>
</dbReference>
<evidence type="ECO:0000259" key="3">
    <source>
        <dbReference type="Pfam" id="PF07085"/>
    </source>
</evidence>
<dbReference type="InterPro" id="IPR028979">
    <property type="entry name" value="Ser_kin/Pase_Hpr-like_N_sf"/>
</dbReference>
<feature type="region of interest" description="Disordered" evidence="2">
    <location>
        <begin position="1"/>
        <end position="22"/>
    </location>
</feature>
<proteinExistence type="predicted"/>
<dbReference type="Pfam" id="PF13500">
    <property type="entry name" value="AAA_26"/>
    <property type="match status" value="1"/>
</dbReference>
<comment type="subunit">
    <text evidence="1">Homohexamer.</text>
</comment>
<gene>
    <name evidence="4" type="ORF">H5P28_10845</name>
</gene>
<dbReference type="Proteomes" id="UP000546464">
    <property type="component" value="Unassembled WGS sequence"/>
</dbReference>
<evidence type="ECO:0000256" key="2">
    <source>
        <dbReference type="SAM" id="MobiDB-lite"/>
    </source>
</evidence>